<dbReference type="EMBL" id="ML210180">
    <property type="protein sequence ID" value="TFK25937.1"/>
    <property type="molecule type" value="Genomic_DNA"/>
</dbReference>
<dbReference type="GO" id="GO:0000722">
    <property type="term" value="P:telomere maintenance via recombination"/>
    <property type="evidence" value="ECO:0007669"/>
    <property type="project" value="TreeGrafter"/>
</dbReference>
<dbReference type="STRING" id="230819.A0A5C3L036"/>
<feature type="domain" description="Up-regulated during septation protein 1" evidence="3">
    <location>
        <begin position="181"/>
        <end position="290"/>
    </location>
</feature>
<dbReference type="Proteomes" id="UP000307440">
    <property type="component" value="Unassembled WGS sequence"/>
</dbReference>
<dbReference type="OrthoDB" id="5569911at2759"/>
<dbReference type="GO" id="GO:0007004">
    <property type="term" value="P:telomere maintenance via telomerase"/>
    <property type="evidence" value="ECO:0007669"/>
    <property type="project" value="TreeGrafter"/>
</dbReference>
<gene>
    <name evidence="4" type="ORF">FA15DRAFT_638420</name>
</gene>
<dbReference type="GO" id="GO:0030870">
    <property type="term" value="C:Mre11 complex"/>
    <property type="evidence" value="ECO:0007669"/>
    <property type="project" value="TreeGrafter"/>
</dbReference>
<feature type="region of interest" description="Disordered" evidence="2">
    <location>
        <begin position="674"/>
        <end position="699"/>
    </location>
</feature>
<dbReference type="GO" id="GO:0000794">
    <property type="term" value="C:condensed nuclear chromosome"/>
    <property type="evidence" value="ECO:0007669"/>
    <property type="project" value="TreeGrafter"/>
</dbReference>
<dbReference type="GO" id="GO:0070192">
    <property type="term" value="P:chromosome organization involved in meiotic cell cycle"/>
    <property type="evidence" value="ECO:0007669"/>
    <property type="project" value="TreeGrafter"/>
</dbReference>
<evidence type="ECO:0000259" key="3">
    <source>
        <dbReference type="Pfam" id="PF15456"/>
    </source>
</evidence>
<dbReference type="InterPro" id="IPR029191">
    <property type="entry name" value="Uds1"/>
</dbReference>
<feature type="region of interest" description="Disordered" evidence="2">
    <location>
        <begin position="14"/>
        <end position="170"/>
    </location>
</feature>
<feature type="compositionally biased region" description="Low complexity" evidence="2">
    <location>
        <begin position="42"/>
        <end position="51"/>
    </location>
</feature>
<dbReference type="GO" id="GO:0051880">
    <property type="term" value="F:G-quadruplex DNA binding"/>
    <property type="evidence" value="ECO:0007669"/>
    <property type="project" value="TreeGrafter"/>
</dbReference>
<dbReference type="AlphaFoldDB" id="A0A5C3L036"/>
<sequence>MNFGVRKLFGVGALSSSASGSAPSSPSDTQQPQPPPPLPKGIIQTITTTATGPSWPPTPLRESYDNGTYSSPKATSAALLKLQKEGRKPSLSGSSANNGADDADRSWGSLSRSSSNSNHRSMGSTGLNGSPAGMSRRIPAPSVEKLEKRESTSTSTGSETWGAPSSKRISGQLNTRDELLMSLMASEAVVDSREYSILGTEEVEDLKKEYTSLSSRLTASTRKLALETKIRDAAASLSRINKSGVKQNGEQLDAANGRVDAAQKDVWQLSERANEIHKRLLEHRAAVLSFSVRNMEKKLSPSMSGTSEDSGYESSNRSTLLSPATADSVSSFSSTTTRSTKFDGAHLFAGHADSVVPKRQISNEAASKEISSLEEKLKAATAQLAESSKRQGEMKKELSHLQLEKQQVETMKGMELQNAEETIAALEAELPKLEQLKQEKAKWDEEAQSLRAQILQLETTGGSDSDVHILRRELAEKDREIREIKEEWNEERAGWDAERASMEEEKIDDLTRLQEEMDRLRDADEQVLQAANQELNATLNSLRALCERFDISVPPRPRDSSISIMRHLINAVTSRLDDQRLQIDRLEKAREPLLRELEDAKRERDSAKRDTMASARSFSPPAVFTPPQPQVAPENSEYGPDVQGAKFIEALQPIWAILPSPEARAARVGSGNSRYRINGAPPPTPASASIPSPGGPNNAAAASISDLDVRSLKTLYDPRKSSVAPNNGQFTLESFINRVNALVLDDRALIERLIRFAQAHDLLKKNAERAQKLAQDANLALDTYSKQVKQLEGRNEALQERMGVMQSEVHYLNEAIERNTAEKRQLEALVAERAKEIGELNEANNTLSARTLTLAEEAANAPNMARRQAEEQQLEVKAKEYEAAQDEIEAMRNAEQGQRIALLDELNSMQTENGQLRAQIRTLKAQKP</sequence>
<feature type="coiled-coil region" evidence="1">
    <location>
        <begin position="363"/>
        <end position="390"/>
    </location>
</feature>
<feature type="coiled-coil region" evidence="1">
    <location>
        <begin position="760"/>
        <end position="926"/>
    </location>
</feature>
<keyword evidence="1" id="KW-0175">Coiled coil</keyword>
<accession>A0A5C3L036</accession>
<feature type="compositionally biased region" description="Low complexity" evidence="2">
    <location>
        <begin position="15"/>
        <end position="31"/>
    </location>
</feature>
<feature type="region of interest" description="Disordered" evidence="2">
    <location>
        <begin position="597"/>
        <end position="640"/>
    </location>
</feature>
<keyword evidence="5" id="KW-1185">Reference proteome</keyword>
<feature type="region of interest" description="Disordered" evidence="2">
    <location>
        <begin position="298"/>
        <end position="336"/>
    </location>
</feature>
<evidence type="ECO:0000256" key="2">
    <source>
        <dbReference type="SAM" id="MobiDB-lite"/>
    </source>
</evidence>
<feature type="compositionally biased region" description="Polar residues" evidence="2">
    <location>
        <begin position="301"/>
        <end position="321"/>
    </location>
</feature>
<reference evidence="4 5" key="1">
    <citation type="journal article" date="2019" name="Nat. Ecol. Evol.">
        <title>Megaphylogeny resolves global patterns of mushroom evolution.</title>
        <authorList>
            <person name="Varga T."/>
            <person name="Krizsan K."/>
            <person name="Foldi C."/>
            <person name="Dima B."/>
            <person name="Sanchez-Garcia M."/>
            <person name="Sanchez-Ramirez S."/>
            <person name="Szollosi G.J."/>
            <person name="Szarkandi J.G."/>
            <person name="Papp V."/>
            <person name="Albert L."/>
            <person name="Andreopoulos W."/>
            <person name="Angelini C."/>
            <person name="Antonin V."/>
            <person name="Barry K.W."/>
            <person name="Bougher N.L."/>
            <person name="Buchanan P."/>
            <person name="Buyck B."/>
            <person name="Bense V."/>
            <person name="Catcheside P."/>
            <person name="Chovatia M."/>
            <person name="Cooper J."/>
            <person name="Damon W."/>
            <person name="Desjardin D."/>
            <person name="Finy P."/>
            <person name="Geml J."/>
            <person name="Haridas S."/>
            <person name="Hughes K."/>
            <person name="Justo A."/>
            <person name="Karasinski D."/>
            <person name="Kautmanova I."/>
            <person name="Kiss B."/>
            <person name="Kocsube S."/>
            <person name="Kotiranta H."/>
            <person name="LaButti K.M."/>
            <person name="Lechner B.E."/>
            <person name="Liimatainen K."/>
            <person name="Lipzen A."/>
            <person name="Lukacs Z."/>
            <person name="Mihaltcheva S."/>
            <person name="Morgado L.N."/>
            <person name="Niskanen T."/>
            <person name="Noordeloos M.E."/>
            <person name="Ohm R.A."/>
            <person name="Ortiz-Santana B."/>
            <person name="Ovrebo C."/>
            <person name="Racz N."/>
            <person name="Riley R."/>
            <person name="Savchenko A."/>
            <person name="Shiryaev A."/>
            <person name="Soop K."/>
            <person name="Spirin V."/>
            <person name="Szebenyi C."/>
            <person name="Tomsovsky M."/>
            <person name="Tulloss R.E."/>
            <person name="Uehling J."/>
            <person name="Grigoriev I.V."/>
            <person name="Vagvolgyi C."/>
            <person name="Papp T."/>
            <person name="Martin F.M."/>
            <person name="Miettinen O."/>
            <person name="Hibbett D.S."/>
            <person name="Nagy L.G."/>
        </authorList>
    </citation>
    <scope>NUCLEOTIDE SEQUENCE [LARGE SCALE GENOMIC DNA]</scope>
    <source>
        <strain evidence="4 5">CBS 121175</strain>
    </source>
</reference>
<dbReference type="PANTHER" id="PTHR18867">
    <property type="entry name" value="RAD50"/>
    <property type="match status" value="1"/>
</dbReference>
<feature type="compositionally biased region" description="Low complexity" evidence="2">
    <location>
        <begin position="686"/>
        <end position="699"/>
    </location>
</feature>
<evidence type="ECO:0000256" key="1">
    <source>
        <dbReference type="SAM" id="Coils"/>
    </source>
</evidence>
<evidence type="ECO:0000313" key="4">
    <source>
        <dbReference type="EMBL" id="TFK25937.1"/>
    </source>
</evidence>
<dbReference type="PANTHER" id="PTHR18867:SF12">
    <property type="entry name" value="DNA REPAIR PROTEIN RAD50"/>
    <property type="match status" value="1"/>
</dbReference>
<proteinExistence type="predicted"/>
<feature type="compositionally biased region" description="Polar residues" evidence="2">
    <location>
        <begin position="65"/>
        <end position="74"/>
    </location>
</feature>
<feature type="compositionally biased region" description="Low complexity" evidence="2">
    <location>
        <begin position="322"/>
        <end position="336"/>
    </location>
</feature>
<feature type="compositionally biased region" description="Low complexity" evidence="2">
    <location>
        <begin position="106"/>
        <end position="124"/>
    </location>
</feature>
<name>A0A5C3L036_COPMA</name>
<dbReference type="GO" id="GO:0003691">
    <property type="term" value="F:double-stranded telomeric DNA binding"/>
    <property type="evidence" value="ECO:0007669"/>
    <property type="project" value="TreeGrafter"/>
</dbReference>
<dbReference type="GO" id="GO:0006302">
    <property type="term" value="P:double-strand break repair"/>
    <property type="evidence" value="ECO:0007669"/>
    <property type="project" value="TreeGrafter"/>
</dbReference>
<evidence type="ECO:0000313" key="5">
    <source>
        <dbReference type="Proteomes" id="UP000307440"/>
    </source>
</evidence>
<organism evidence="4 5">
    <name type="scientific">Coprinopsis marcescibilis</name>
    <name type="common">Agaric fungus</name>
    <name type="synonym">Psathyrella marcescibilis</name>
    <dbReference type="NCBI Taxonomy" id="230819"/>
    <lineage>
        <taxon>Eukaryota</taxon>
        <taxon>Fungi</taxon>
        <taxon>Dikarya</taxon>
        <taxon>Basidiomycota</taxon>
        <taxon>Agaricomycotina</taxon>
        <taxon>Agaricomycetes</taxon>
        <taxon>Agaricomycetidae</taxon>
        <taxon>Agaricales</taxon>
        <taxon>Agaricineae</taxon>
        <taxon>Psathyrellaceae</taxon>
        <taxon>Coprinopsis</taxon>
    </lineage>
</organism>
<feature type="compositionally biased region" description="Basic and acidic residues" evidence="2">
    <location>
        <begin position="597"/>
        <end position="611"/>
    </location>
</feature>
<dbReference type="Pfam" id="PF15456">
    <property type="entry name" value="Uds1"/>
    <property type="match status" value="1"/>
</dbReference>
<dbReference type="GO" id="GO:0043047">
    <property type="term" value="F:single-stranded telomeric DNA binding"/>
    <property type="evidence" value="ECO:0007669"/>
    <property type="project" value="TreeGrafter"/>
</dbReference>
<protein>
    <recommendedName>
        <fullName evidence="3">Up-regulated during septation protein 1 domain-containing protein</fullName>
    </recommendedName>
</protein>